<evidence type="ECO:0000256" key="12">
    <source>
        <dbReference type="SAM" id="MobiDB-lite"/>
    </source>
</evidence>
<dbReference type="SUPFAM" id="SSF53335">
    <property type="entry name" value="S-adenosyl-L-methionine-dependent methyltransferases"/>
    <property type="match status" value="1"/>
</dbReference>
<dbReference type="GO" id="GO:0008173">
    <property type="term" value="F:RNA methyltransferase activity"/>
    <property type="evidence" value="ECO:0007669"/>
    <property type="project" value="InterPro"/>
</dbReference>
<dbReference type="SMR" id="A0A482WHJ3"/>
<name>A0A482WHJ3_LAOST</name>
<keyword evidence="15" id="KW-1185">Reference proteome</keyword>
<feature type="binding site" evidence="11">
    <location>
        <begin position="297"/>
        <end position="303"/>
    </location>
    <ligand>
        <name>S-adenosyl-L-methionine</name>
        <dbReference type="ChEBI" id="CHEBI:59789"/>
    </ligand>
</feature>
<evidence type="ECO:0000256" key="3">
    <source>
        <dbReference type="ARBA" id="ARBA00022603"/>
    </source>
</evidence>
<dbReference type="Proteomes" id="UP000291343">
    <property type="component" value="Unassembled WGS sequence"/>
</dbReference>
<feature type="binding site" evidence="11">
    <location>
        <position position="320"/>
    </location>
    <ligand>
        <name>S-adenosyl-L-methionine</name>
        <dbReference type="ChEBI" id="CHEBI:59789"/>
    </ligand>
</feature>
<dbReference type="PRINTS" id="PR02008">
    <property type="entry name" value="RCMTFAMILY"/>
</dbReference>
<keyword evidence="2" id="KW-0698">rRNA processing</keyword>
<comment type="similarity">
    <text evidence="11">Belongs to the class I-like SAM-binding methyltransferase superfamily. RsmB/NOP family.</text>
</comment>
<accession>A0A482WHJ3</accession>
<dbReference type="InterPro" id="IPR023267">
    <property type="entry name" value="RCMT"/>
</dbReference>
<dbReference type="FunFam" id="3.40.50.150:FF:000055">
    <property type="entry name" value="5-methylcytosine rRNA methyltransferase NSUN4"/>
    <property type="match status" value="1"/>
</dbReference>
<feature type="region of interest" description="Disordered" evidence="12">
    <location>
        <begin position="168"/>
        <end position="193"/>
    </location>
</feature>
<dbReference type="FunCoup" id="A0A482WHJ3">
    <property type="interactions" value="325"/>
</dbReference>
<dbReference type="AlphaFoldDB" id="A0A482WHJ3"/>
<organism evidence="14 15">
    <name type="scientific">Laodelphax striatellus</name>
    <name type="common">Small brown planthopper</name>
    <name type="synonym">Delphax striatella</name>
    <dbReference type="NCBI Taxonomy" id="195883"/>
    <lineage>
        <taxon>Eukaryota</taxon>
        <taxon>Metazoa</taxon>
        <taxon>Ecdysozoa</taxon>
        <taxon>Arthropoda</taxon>
        <taxon>Hexapoda</taxon>
        <taxon>Insecta</taxon>
        <taxon>Pterygota</taxon>
        <taxon>Neoptera</taxon>
        <taxon>Paraneoptera</taxon>
        <taxon>Hemiptera</taxon>
        <taxon>Auchenorrhyncha</taxon>
        <taxon>Fulgoroidea</taxon>
        <taxon>Delphacidae</taxon>
        <taxon>Criomorphinae</taxon>
        <taxon>Laodelphax</taxon>
    </lineage>
</organism>
<evidence type="ECO:0000313" key="14">
    <source>
        <dbReference type="EMBL" id="RZF32742.1"/>
    </source>
</evidence>
<dbReference type="PANTHER" id="PTHR22808">
    <property type="entry name" value="NCL1 YEAST -RELATED NOL1/NOP2/FMU SUN DOMAIN-CONTAINING"/>
    <property type="match status" value="1"/>
</dbReference>
<gene>
    <name evidence="14" type="ORF">LSTR_LSTR005935</name>
</gene>
<dbReference type="OrthoDB" id="8020218at2759"/>
<evidence type="ECO:0000256" key="7">
    <source>
        <dbReference type="ARBA" id="ARBA00022946"/>
    </source>
</evidence>
<evidence type="ECO:0000256" key="2">
    <source>
        <dbReference type="ARBA" id="ARBA00022552"/>
    </source>
</evidence>
<feature type="binding site" evidence="11">
    <location>
        <position position="363"/>
    </location>
    <ligand>
        <name>S-adenosyl-L-methionine</name>
        <dbReference type="ChEBI" id="CHEBI:59789"/>
    </ligand>
</feature>
<evidence type="ECO:0000256" key="10">
    <source>
        <dbReference type="ARBA" id="ARBA00049302"/>
    </source>
</evidence>
<dbReference type="Gene3D" id="3.40.50.150">
    <property type="entry name" value="Vaccinia Virus protein VP39"/>
    <property type="match status" value="1"/>
</dbReference>
<feature type="binding site" evidence="11">
    <location>
        <position position="347"/>
    </location>
    <ligand>
        <name>S-adenosyl-L-methionine</name>
        <dbReference type="ChEBI" id="CHEBI:59789"/>
    </ligand>
</feature>
<evidence type="ECO:0000313" key="15">
    <source>
        <dbReference type="Proteomes" id="UP000291343"/>
    </source>
</evidence>
<keyword evidence="5 11" id="KW-0949">S-adenosyl-L-methionine</keyword>
<dbReference type="GO" id="GO:0005762">
    <property type="term" value="C:mitochondrial large ribosomal subunit"/>
    <property type="evidence" value="ECO:0007669"/>
    <property type="project" value="TreeGrafter"/>
</dbReference>
<dbReference type="STRING" id="195883.A0A482WHJ3"/>
<evidence type="ECO:0000256" key="9">
    <source>
        <dbReference type="ARBA" id="ARBA00042050"/>
    </source>
</evidence>
<evidence type="ECO:0000256" key="4">
    <source>
        <dbReference type="ARBA" id="ARBA00022679"/>
    </source>
</evidence>
<comment type="caution">
    <text evidence="14">The sequence shown here is derived from an EMBL/GenBank/DDBJ whole genome shotgun (WGS) entry which is preliminary data.</text>
</comment>
<dbReference type="Gene3D" id="6.20.240.40">
    <property type="match status" value="1"/>
</dbReference>
<reference evidence="14 15" key="1">
    <citation type="journal article" date="2017" name="Gigascience">
        <title>Genome sequence of the small brown planthopper, Laodelphax striatellus.</title>
        <authorList>
            <person name="Zhu J."/>
            <person name="Jiang F."/>
            <person name="Wang X."/>
            <person name="Yang P."/>
            <person name="Bao Y."/>
            <person name="Zhao W."/>
            <person name="Wang W."/>
            <person name="Lu H."/>
            <person name="Wang Q."/>
            <person name="Cui N."/>
            <person name="Li J."/>
            <person name="Chen X."/>
            <person name="Luo L."/>
            <person name="Yu J."/>
            <person name="Kang L."/>
            <person name="Cui F."/>
        </authorList>
    </citation>
    <scope>NUCLEOTIDE SEQUENCE [LARGE SCALE GENOMIC DNA]</scope>
    <source>
        <strain evidence="14">Lst14</strain>
    </source>
</reference>
<feature type="active site" description="Nucleophile" evidence="11">
    <location>
        <position position="418"/>
    </location>
</feature>
<evidence type="ECO:0000256" key="6">
    <source>
        <dbReference type="ARBA" id="ARBA00022884"/>
    </source>
</evidence>
<feature type="domain" description="SAM-dependent MTase RsmB/NOP-type" evidence="13">
    <location>
        <begin position="202"/>
        <end position="493"/>
    </location>
</feature>
<evidence type="ECO:0000256" key="5">
    <source>
        <dbReference type="ARBA" id="ARBA00022691"/>
    </source>
</evidence>
<evidence type="ECO:0000256" key="1">
    <source>
        <dbReference type="ARBA" id="ARBA00004173"/>
    </source>
</evidence>
<keyword evidence="6 11" id="KW-0694">RNA-binding</keyword>
<keyword evidence="3 11" id="KW-0489">Methyltransferase</keyword>
<keyword evidence="4 11" id="KW-0808">Transferase</keyword>
<dbReference type="GO" id="GO:0031167">
    <property type="term" value="P:rRNA methylation"/>
    <property type="evidence" value="ECO:0007669"/>
    <property type="project" value="TreeGrafter"/>
</dbReference>
<keyword evidence="8" id="KW-0496">Mitochondrion</keyword>
<dbReference type="InterPro" id="IPR049560">
    <property type="entry name" value="MeTrfase_RsmB-F_NOP2_cat"/>
</dbReference>
<dbReference type="PROSITE" id="PS51686">
    <property type="entry name" value="SAM_MT_RSMB_NOP"/>
    <property type="match status" value="1"/>
</dbReference>
<dbReference type="PANTHER" id="PTHR22808:SF3">
    <property type="entry name" value="5-METHYLCYTOSINE RRNA METHYLTRANSFERASE NSUN4"/>
    <property type="match status" value="1"/>
</dbReference>
<protein>
    <recommendedName>
        <fullName evidence="9">NOL1/NOP2/Sun domain family member 4</fullName>
    </recommendedName>
</protein>
<comment type="catalytic activity">
    <reaction evidence="10">
        <text>a cytidine in rRNA + S-adenosyl-L-methionine = a 5-methylcytidine in rRNA + S-adenosyl-L-homocysteine + H(+)</text>
        <dbReference type="Rhea" id="RHEA:61484"/>
        <dbReference type="Rhea" id="RHEA-COMP:15836"/>
        <dbReference type="Rhea" id="RHEA-COMP:15837"/>
        <dbReference type="ChEBI" id="CHEBI:15378"/>
        <dbReference type="ChEBI" id="CHEBI:57856"/>
        <dbReference type="ChEBI" id="CHEBI:59789"/>
        <dbReference type="ChEBI" id="CHEBI:74483"/>
        <dbReference type="ChEBI" id="CHEBI:82748"/>
    </reaction>
</comment>
<comment type="subcellular location">
    <subcellularLocation>
        <location evidence="1">Mitochondrion</location>
    </subcellularLocation>
</comment>
<proteinExistence type="inferred from homology"/>
<dbReference type="InterPro" id="IPR001678">
    <property type="entry name" value="MeTrfase_RsmB-F_NOP2_dom"/>
</dbReference>
<evidence type="ECO:0000256" key="8">
    <source>
        <dbReference type="ARBA" id="ARBA00023128"/>
    </source>
</evidence>
<dbReference type="InParanoid" id="A0A482WHJ3"/>
<evidence type="ECO:0000256" key="11">
    <source>
        <dbReference type="PROSITE-ProRule" id="PRU01023"/>
    </source>
</evidence>
<dbReference type="GO" id="GO:0003723">
    <property type="term" value="F:RNA binding"/>
    <property type="evidence" value="ECO:0007669"/>
    <property type="project" value="UniProtKB-UniRule"/>
</dbReference>
<dbReference type="EMBL" id="QKKF02036096">
    <property type="protein sequence ID" value="RZF32742.1"/>
    <property type="molecule type" value="Genomic_DNA"/>
</dbReference>
<dbReference type="Pfam" id="PF01189">
    <property type="entry name" value="Methyltr_RsmB-F"/>
    <property type="match status" value="1"/>
</dbReference>
<dbReference type="InterPro" id="IPR029063">
    <property type="entry name" value="SAM-dependent_MTases_sf"/>
</dbReference>
<evidence type="ECO:0000259" key="13">
    <source>
        <dbReference type="PROSITE" id="PS51686"/>
    </source>
</evidence>
<keyword evidence="7" id="KW-0809">Transit peptide</keyword>
<sequence>MNWNTSIKNMFRKCVSRQALLDGALCCRRKDPIFLFKRWNPGPNHWATLKKMTQPSDKALEHFDDFYASVFKNSWRSIRLALLSPQKYCAVVNNFADTEETAAFFENNGAFNMRKIIDMEREKLLKRSSLSKRKRAQKVNALDLKLEQLAEQKQSEELRKMYPEQAVIPGGSDNTDESPVHGAASQETSSSLDWSRQIDVESGLADSSALYDYMPATQLKGKEEFVVESDHYRYYDHLSSVPVDVVAENQLPFPEHLNVYAYETGNVTEFAPAGKAKTNVLILALDLSPGDTVLDMCAAPGGKSLVALQTLYPEYIVCNDKFRLKRIKSVMDSYFYDQSRIRMTSQDGSSIGDSNTYNKILVDAPCTNDRHSLMEDDNNIFKPSRIKERFRIPEIQSKLLSNALKIVKVGGTVVYSTCSLSPIQNDGVVQMALRDIWQETKHKIIVKAMTAALEPTSIFFKYDNSYMLKYGHLIVPYLPANYGPLYFCKLVRVE</sequence>